<dbReference type="RefSeq" id="WP_185057995.1">
    <property type="nucleotide sequence ID" value="NC_022785.1"/>
</dbReference>
<accession>A0A3L8RL01</accession>
<dbReference type="InterPro" id="IPR011990">
    <property type="entry name" value="TPR-like_helical_dom_sf"/>
</dbReference>
<feature type="compositionally biased region" description="Polar residues" evidence="1">
    <location>
        <begin position="107"/>
        <end position="117"/>
    </location>
</feature>
<dbReference type="EMBL" id="QYCY01000001">
    <property type="protein sequence ID" value="RLV80267.1"/>
    <property type="molecule type" value="Genomic_DNA"/>
</dbReference>
<evidence type="ECO:0008006" key="4">
    <source>
        <dbReference type="Google" id="ProtNLM"/>
    </source>
</evidence>
<proteinExistence type="predicted"/>
<sequence>MSEREARRSGYPLTIPDRLLLSEDMKRACRRRDFGEIFRLVNRRAPASYAAIAAAVTKMTSARVGDVIRGDRGIRSVAVMERIADGLGIPGHMLDLPERPWEGTPSPAATAQNQAYARSSPEGPNEPPSVPTTGAIPGLPIVHVDPSNSADADALPEIVLVSVYVDGREQIVPINRRALLGHAIGAALQGSGPLRAVNASAEIVSPKPTRPHRLRAGRGEAAIEHFRDMWHTLVRADNLFGPRHALAGVHQQLDMLQGLLEDSRGEHRQQLLKLSAQYAESAAWLHEDSMDLSSAETWTSRAMEWAMEAGDEGMLSWTLFRRSQLAAGKKNAGQAIGLAQAVQRHERALSRPMKAAAIQQEAQGLALDGDEIACHRKLDEAHEFAAIAESSGDARSGHGDFCTPSYIEIQRANCWLNLSRPDRAVSTFKTALAELPDVYQRDRGFAQARLAMAYVGIQEYEQAAAEAAAVLDVARGSGSGRTLQEAVTAVNALAAASNVPAVRDLLDAVKENAGF</sequence>
<name>A0A3L8RL01_STRRN</name>
<dbReference type="AlphaFoldDB" id="A0A3L8RL01"/>
<feature type="region of interest" description="Disordered" evidence="1">
    <location>
        <begin position="101"/>
        <end position="136"/>
    </location>
</feature>
<dbReference type="STRING" id="1343740.M271_25785"/>
<evidence type="ECO:0000256" key="1">
    <source>
        <dbReference type="SAM" id="MobiDB-lite"/>
    </source>
</evidence>
<dbReference type="SUPFAM" id="SSF48452">
    <property type="entry name" value="TPR-like"/>
    <property type="match status" value="1"/>
</dbReference>
<comment type="caution">
    <text evidence="2">The sequence shown here is derived from an EMBL/GenBank/DDBJ whole genome shotgun (WGS) entry which is preliminary data.</text>
</comment>
<dbReference type="Proteomes" id="UP000281594">
    <property type="component" value="Unassembled WGS sequence"/>
</dbReference>
<organism evidence="2 3">
    <name type="scientific">Streptomyces rapamycinicus (strain ATCC 29253 / DSM 41530 / NRRL 5491 / AYB-994)</name>
    <name type="common">Streptomyces hygroscopicus (strain ATCC 29253)</name>
    <dbReference type="NCBI Taxonomy" id="1343740"/>
    <lineage>
        <taxon>Bacteria</taxon>
        <taxon>Bacillati</taxon>
        <taxon>Actinomycetota</taxon>
        <taxon>Actinomycetes</taxon>
        <taxon>Kitasatosporales</taxon>
        <taxon>Streptomycetaceae</taxon>
        <taxon>Streptomyces</taxon>
        <taxon>Streptomyces violaceusniger group</taxon>
    </lineage>
</organism>
<evidence type="ECO:0000313" key="3">
    <source>
        <dbReference type="Proteomes" id="UP000281594"/>
    </source>
</evidence>
<protein>
    <recommendedName>
        <fullName evidence="4">Transcriptional regulator</fullName>
    </recommendedName>
</protein>
<reference evidence="2 3" key="1">
    <citation type="journal article" date="2018" name="J. Biol. Chem.">
        <title>Discovery of the actinoplanic acid pathway in Streptomyces rapamycinicus reveals a genetically conserved synergism with rapamycin.</title>
        <authorList>
            <person name="Mrak P."/>
            <person name="Krastel P."/>
            <person name="Pivk Lukancic P."/>
            <person name="Tao J."/>
            <person name="Pistorius D."/>
            <person name="Moore C.M."/>
        </authorList>
    </citation>
    <scope>NUCLEOTIDE SEQUENCE [LARGE SCALE GENOMIC DNA]</scope>
    <source>
        <strain evidence="2 3">NRRL 5491</strain>
    </source>
</reference>
<evidence type="ECO:0000313" key="2">
    <source>
        <dbReference type="EMBL" id="RLV80267.1"/>
    </source>
</evidence>
<gene>
    <name evidence="2" type="ORF">D3C57_117820</name>
</gene>
<dbReference type="Gene3D" id="1.25.40.10">
    <property type="entry name" value="Tetratricopeptide repeat domain"/>
    <property type="match status" value="1"/>
</dbReference>